<reference evidence="1 2" key="1">
    <citation type="submission" date="2014-04" db="EMBL/GenBank/DDBJ databases">
        <authorList>
            <consortium name="DOE Joint Genome Institute"/>
            <person name="Kuo A."/>
            <person name="Martino E."/>
            <person name="Perotto S."/>
            <person name="Kohler A."/>
            <person name="Nagy L.G."/>
            <person name="Floudas D."/>
            <person name="Copeland A."/>
            <person name="Barry K.W."/>
            <person name="Cichocki N."/>
            <person name="Veneault-Fourrey C."/>
            <person name="LaButti K."/>
            <person name="Lindquist E.A."/>
            <person name="Lipzen A."/>
            <person name="Lundell T."/>
            <person name="Morin E."/>
            <person name="Murat C."/>
            <person name="Sun H."/>
            <person name="Tunlid A."/>
            <person name="Henrissat B."/>
            <person name="Grigoriev I.V."/>
            <person name="Hibbett D.S."/>
            <person name="Martin F."/>
            <person name="Nordberg H.P."/>
            <person name="Cantor M.N."/>
            <person name="Hua S.X."/>
        </authorList>
    </citation>
    <scope>NUCLEOTIDE SEQUENCE [LARGE SCALE GENOMIC DNA]</scope>
    <source>
        <strain evidence="1 2">Zn</strain>
    </source>
</reference>
<protein>
    <submittedName>
        <fullName evidence="1">Uncharacterized protein</fullName>
    </submittedName>
</protein>
<dbReference type="InParanoid" id="A0A0C3GBG1"/>
<keyword evidence="2" id="KW-1185">Reference proteome</keyword>
<sequence>MYASLSKALDSLTKLSLGPGVEHFDIHYFAASDDGSNSTTIGGSPLRFYIQVNNISIQDFTADGLRPKPNGVPFLKDTPQLNTLPTKLRNMIWGLATECGPIKGFMVNKQADGFQVALLAVRVNDLEVEGSENLTMLINKLKYWQGQCDDALTGQEEESAKLAKDQIAATIQEIFTACSSKPGVKEVNQ</sequence>
<evidence type="ECO:0000313" key="1">
    <source>
        <dbReference type="EMBL" id="KIM93520.1"/>
    </source>
</evidence>
<accession>A0A0C3GBG1</accession>
<dbReference type="AlphaFoldDB" id="A0A0C3GBG1"/>
<dbReference type="HOGENOM" id="CLU_1434829_0_0_1"/>
<proteinExistence type="predicted"/>
<evidence type="ECO:0000313" key="2">
    <source>
        <dbReference type="Proteomes" id="UP000054321"/>
    </source>
</evidence>
<gene>
    <name evidence="1" type="ORF">OIDMADRAFT_35630</name>
</gene>
<organism evidence="1 2">
    <name type="scientific">Oidiodendron maius (strain Zn)</name>
    <dbReference type="NCBI Taxonomy" id="913774"/>
    <lineage>
        <taxon>Eukaryota</taxon>
        <taxon>Fungi</taxon>
        <taxon>Dikarya</taxon>
        <taxon>Ascomycota</taxon>
        <taxon>Pezizomycotina</taxon>
        <taxon>Leotiomycetes</taxon>
        <taxon>Leotiomycetes incertae sedis</taxon>
        <taxon>Myxotrichaceae</taxon>
        <taxon>Oidiodendron</taxon>
    </lineage>
</organism>
<name>A0A0C3GBG1_OIDMZ</name>
<reference evidence="2" key="2">
    <citation type="submission" date="2015-01" db="EMBL/GenBank/DDBJ databases">
        <title>Evolutionary Origins and Diversification of the Mycorrhizal Mutualists.</title>
        <authorList>
            <consortium name="DOE Joint Genome Institute"/>
            <consortium name="Mycorrhizal Genomics Consortium"/>
            <person name="Kohler A."/>
            <person name="Kuo A."/>
            <person name="Nagy L.G."/>
            <person name="Floudas D."/>
            <person name="Copeland A."/>
            <person name="Barry K.W."/>
            <person name="Cichocki N."/>
            <person name="Veneault-Fourrey C."/>
            <person name="LaButti K."/>
            <person name="Lindquist E.A."/>
            <person name="Lipzen A."/>
            <person name="Lundell T."/>
            <person name="Morin E."/>
            <person name="Murat C."/>
            <person name="Riley R."/>
            <person name="Ohm R."/>
            <person name="Sun H."/>
            <person name="Tunlid A."/>
            <person name="Henrissat B."/>
            <person name="Grigoriev I.V."/>
            <person name="Hibbett D.S."/>
            <person name="Martin F."/>
        </authorList>
    </citation>
    <scope>NUCLEOTIDE SEQUENCE [LARGE SCALE GENOMIC DNA]</scope>
    <source>
        <strain evidence="2">Zn</strain>
    </source>
</reference>
<dbReference type="Proteomes" id="UP000054321">
    <property type="component" value="Unassembled WGS sequence"/>
</dbReference>
<dbReference type="EMBL" id="KN832894">
    <property type="protein sequence ID" value="KIM93520.1"/>
    <property type="molecule type" value="Genomic_DNA"/>
</dbReference>